<evidence type="ECO:0000256" key="6">
    <source>
        <dbReference type="ARBA" id="ARBA00023136"/>
    </source>
</evidence>
<evidence type="ECO:0000313" key="15">
    <source>
        <dbReference type="Proteomes" id="UP000186206"/>
    </source>
</evidence>
<sequence length="1094" mass="123860">MSLLGIRPILIPQLCLLLILAFVCIPVGAQASPSVESVEAEISKLENESPKDELLIAKYDKLRVQLNSFEKLKSERDNFQQIINQYPTLRERLNQQIENTDDLKIFATDKLRSYNDLTQAIASLQAAMSEWRSSYQSNSDQANKLNSDRTALPVSLAQQDKQIEQASLTTQSQESEIEQWSQSANLAELKLKREVTSFELQSLDERTELLRLEQKLLEKKIQTATPLIINLQERLTQVEQKSVRALIAEALDVSEKVEKDQPERQAAVDQLRQYAQELEKVLVDIDQARIETQKTEAQRRSLAEEQQLIKQNLAWLRNSTAFGASIRAQLRRLPNSVNSKTIPDTIANTHIRKYEISQLLTDYSLTTAVLASQPQAAPNDQLADLSNQLLTQLSQDYEKLIVALGKLQLSLNQYALEVEDARSFLREQQLWTRSNVPLWEHLASFNKTVWFGSPTPFASTMERLDTTKLTKVGALFIVYSLVFYFIYRKLTEHSLHKRDEFKAVFGHPVKDRFQNSVLLLLSTLIRAAIMPIWYLITAALLFWLLPSDNTNDFRTLIIGSAASLFVLEFSHTISSKKGLLELHLNWPESVCDYLHKHSKRVRWPFTLFLFVIFCVELVAQDQEAEASRVCFLIFILSLTAVYSALLKHHRVPTALPSSLGQGVGLMILRSLIMGSMLAIAIMAILGLYIAAWMLLVYQQATIFVALTILFIYQLGQRWLKLEHRQLNYQRLLARREELIALQQKQADEPPEIAELREDFPEVEEQGLASEQVSEQSLTLLRGLSVIGLVIAIITLWSSALEMTSLLNNVVVWQVSETISGSATLVDVTLQSLIYALITLLVTFVGVRNLPGILELLVLRRLELAPGTGYAVTTLLRYLILMTGVLSAFALLGFQWSRLQWLVAAFGVGLGFGLQEIFANFISGLILLFERPIRIGDIVTINDLSGTVSKIETRATTIIDWDNKEIVVPNKTFITEKLINWSLTDSITRIVIPIGVAYGSDVEKVEDLLYQSAQEHPLILNDPAPSVFFLAFGASSLDFELRIHINSIDHRLSTIHLVNKKIDQLFKQHGIEIAFPQMDVHVRDWPDAPDADTKQ</sequence>
<gene>
    <name evidence="14" type="ORF">BIY21_07490</name>
</gene>
<dbReference type="Gene3D" id="1.10.287.1260">
    <property type="match status" value="1"/>
</dbReference>
<feature type="transmembrane region" description="Helical" evidence="8">
    <location>
        <begin position="696"/>
        <end position="715"/>
    </location>
</feature>
<dbReference type="InterPro" id="IPR023408">
    <property type="entry name" value="MscS_beta-dom_sf"/>
</dbReference>
<keyword evidence="5 8" id="KW-1133">Transmembrane helix</keyword>
<evidence type="ECO:0000256" key="7">
    <source>
        <dbReference type="SAM" id="Coils"/>
    </source>
</evidence>
<proteinExistence type="inferred from homology"/>
<evidence type="ECO:0000256" key="5">
    <source>
        <dbReference type="ARBA" id="ARBA00022989"/>
    </source>
</evidence>
<dbReference type="Pfam" id="PF12794">
    <property type="entry name" value="MscS_TM"/>
    <property type="match status" value="1"/>
</dbReference>
<feature type="transmembrane region" description="Helical" evidence="8">
    <location>
        <begin position="779"/>
        <end position="799"/>
    </location>
</feature>
<dbReference type="Proteomes" id="UP000186206">
    <property type="component" value="Unassembled WGS sequence"/>
</dbReference>
<dbReference type="InterPro" id="IPR006685">
    <property type="entry name" value="MscS_channel_2nd"/>
</dbReference>
<keyword evidence="6 8" id="KW-0472">Membrane</keyword>
<feature type="transmembrane region" description="Helical" evidence="8">
    <location>
        <begin position="626"/>
        <end position="646"/>
    </location>
</feature>
<comment type="caution">
    <text evidence="14">The sequence shown here is derived from an EMBL/GenBank/DDBJ whole genome shotgun (WGS) entry which is preliminary data.</text>
</comment>
<evidence type="ECO:0000259" key="9">
    <source>
        <dbReference type="Pfam" id="PF00924"/>
    </source>
</evidence>
<dbReference type="InterPro" id="IPR011066">
    <property type="entry name" value="MscS_channel_C_sf"/>
</dbReference>
<dbReference type="Pfam" id="PF12795">
    <property type="entry name" value="MscS_porin"/>
    <property type="match status" value="1"/>
</dbReference>
<accession>A0ABX3FQJ2</accession>
<feature type="domain" description="Mechanosensitive ion channel transmembrane helices 2/3" evidence="13">
    <location>
        <begin position="873"/>
        <end position="914"/>
    </location>
</feature>
<feature type="transmembrane region" description="Helical" evidence="8">
    <location>
        <begin position="901"/>
        <end position="928"/>
    </location>
</feature>
<feature type="domain" description="Mechanosensitive ion channel MscS porin" evidence="11">
    <location>
        <begin position="42"/>
        <end position="262"/>
    </location>
</feature>
<dbReference type="InterPro" id="IPR049142">
    <property type="entry name" value="MS_channel_1st"/>
</dbReference>
<evidence type="ECO:0000256" key="1">
    <source>
        <dbReference type="ARBA" id="ARBA00004651"/>
    </source>
</evidence>
<feature type="transmembrane region" description="Helical" evidence="8">
    <location>
        <begin position="874"/>
        <end position="895"/>
    </location>
</feature>
<dbReference type="PANTHER" id="PTHR30347:SF1">
    <property type="entry name" value="MECHANOSENSITIVE CHANNEL MSCK"/>
    <property type="match status" value="1"/>
</dbReference>
<feature type="transmembrane region" description="Helical" evidence="8">
    <location>
        <begin position="603"/>
        <end position="620"/>
    </location>
</feature>
<dbReference type="InterPro" id="IPR025692">
    <property type="entry name" value="MscS_IM_dom1"/>
</dbReference>
<evidence type="ECO:0000259" key="13">
    <source>
        <dbReference type="Pfam" id="PF21088"/>
    </source>
</evidence>
<dbReference type="EMBL" id="MJMI01000055">
    <property type="protein sequence ID" value="OLQ95053.1"/>
    <property type="molecule type" value="Genomic_DNA"/>
</dbReference>
<dbReference type="Gene3D" id="2.30.30.60">
    <property type="match status" value="1"/>
</dbReference>
<dbReference type="InterPro" id="IPR010920">
    <property type="entry name" value="LSM_dom_sf"/>
</dbReference>
<feature type="transmembrane region" description="Helical" evidence="8">
    <location>
        <begin position="667"/>
        <end position="690"/>
    </location>
</feature>
<dbReference type="SUPFAM" id="SSF50182">
    <property type="entry name" value="Sm-like ribonucleoproteins"/>
    <property type="match status" value="1"/>
</dbReference>
<evidence type="ECO:0000256" key="3">
    <source>
        <dbReference type="ARBA" id="ARBA00022475"/>
    </source>
</evidence>
<name>A0ABX3FQJ2_9VIBR</name>
<feature type="domain" description="Mechanosensitive ion channel MscS" evidence="9">
    <location>
        <begin position="916"/>
        <end position="981"/>
    </location>
</feature>
<feature type="domain" description="Mechanosensitive ion channel MscS C-terminal" evidence="12">
    <location>
        <begin position="989"/>
        <end position="1072"/>
    </location>
</feature>
<keyword evidence="4 8" id="KW-0812">Transmembrane</keyword>
<organism evidence="14 15">
    <name type="scientific">Vibrio ponticus</name>
    <dbReference type="NCBI Taxonomy" id="265668"/>
    <lineage>
        <taxon>Bacteria</taxon>
        <taxon>Pseudomonadati</taxon>
        <taxon>Pseudomonadota</taxon>
        <taxon>Gammaproteobacteria</taxon>
        <taxon>Vibrionales</taxon>
        <taxon>Vibrionaceae</taxon>
        <taxon>Vibrio</taxon>
    </lineage>
</organism>
<evidence type="ECO:0000256" key="2">
    <source>
        <dbReference type="ARBA" id="ARBA00008017"/>
    </source>
</evidence>
<comment type="similarity">
    <text evidence="2">Belongs to the MscS (TC 1.A.23) family.</text>
</comment>
<protein>
    <submittedName>
        <fullName evidence="14">Mechanosensitive ion channel protein MscS</fullName>
    </submittedName>
</protein>
<dbReference type="InterPro" id="IPR006686">
    <property type="entry name" value="MscS_channel_CS"/>
</dbReference>
<feature type="transmembrane region" description="Helical" evidence="8">
    <location>
        <begin position="517"/>
        <end position="544"/>
    </location>
</feature>
<evidence type="ECO:0000259" key="12">
    <source>
        <dbReference type="Pfam" id="PF21082"/>
    </source>
</evidence>
<dbReference type="InterPro" id="IPR024393">
    <property type="entry name" value="MscS_porin"/>
</dbReference>
<evidence type="ECO:0000256" key="4">
    <source>
        <dbReference type="ARBA" id="ARBA00022692"/>
    </source>
</evidence>
<dbReference type="Pfam" id="PF00924">
    <property type="entry name" value="MS_channel_2nd"/>
    <property type="match status" value="1"/>
</dbReference>
<feature type="domain" description="Mechanosensitive ion channel inner membrane" evidence="10">
    <location>
        <begin position="476"/>
        <end position="812"/>
    </location>
</feature>
<keyword evidence="7" id="KW-0175">Coiled coil</keyword>
<keyword evidence="3" id="KW-1003">Cell membrane</keyword>
<keyword evidence="15" id="KW-1185">Reference proteome</keyword>
<dbReference type="Pfam" id="PF21082">
    <property type="entry name" value="MS_channel_3rd"/>
    <property type="match status" value="1"/>
</dbReference>
<dbReference type="Pfam" id="PF21088">
    <property type="entry name" value="MS_channel_1st"/>
    <property type="match status" value="1"/>
</dbReference>
<evidence type="ECO:0000256" key="8">
    <source>
        <dbReference type="SAM" id="Phobius"/>
    </source>
</evidence>
<dbReference type="InterPro" id="IPR011014">
    <property type="entry name" value="MscS_channel_TM-2"/>
</dbReference>
<reference evidence="14 15" key="1">
    <citation type="submission" date="2016-09" db="EMBL/GenBank/DDBJ databases">
        <title>Genomic Taxonomy of the Vibrionaceae.</title>
        <authorList>
            <person name="Gonzalez-Castillo A."/>
            <person name="Gomez-Gil B."/>
            <person name="Enciso-Ibarra K."/>
        </authorList>
    </citation>
    <scope>NUCLEOTIDE SEQUENCE [LARGE SCALE GENOMIC DNA]</scope>
    <source>
        <strain evidence="14 15">CAIM 1731</strain>
    </source>
</reference>
<dbReference type="SUPFAM" id="SSF82861">
    <property type="entry name" value="Mechanosensitive channel protein MscS (YggB), transmembrane region"/>
    <property type="match status" value="1"/>
</dbReference>
<dbReference type="InterPro" id="IPR049278">
    <property type="entry name" value="MS_channel_C"/>
</dbReference>
<dbReference type="SUPFAM" id="SSF82689">
    <property type="entry name" value="Mechanosensitive channel protein MscS (YggB), C-terminal domain"/>
    <property type="match status" value="1"/>
</dbReference>
<dbReference type="PROSITE" id="PS01246">
    <property type="entry name" value="UPF0003"/>
    <property type="match status" value="1"/>
</dbReference>
<comment type="subcellular location">
    <subcellularLocation>
        <location evidence="1">Cell membrane</location>
        <topology evidence="1">Multi-pass membrane protein</topology>
    </subcellularLocation>
</comment>
<dbReference type="Gene3D" id="3.30.70.100">
    <property type="match status" value="1"/>
</dbReference>
<evidence type="ECO:0000259" key="11">
    <source>
        <dbReference type="Pfam" id="PF12795"/>
    </source>
</evidence>
<dbReference type="InterPro" id="IPR052702">
    <property type="entry name" value="MscS-like_channel"/>
</dbReference>
<dbReference type="PANTHER" id="PTHR30347">
    <property type="entry name" value="POTASSIUM CHANNEL RELATED"/>
    <property type="match status" value="1"/>
</dbReference>
<feature type="transmembrane region" description="Helical" evidence="8">
    <location>
        <begin position="832"/>
        <end position="853"/>
    </location>
</feature>
<feature type="coiled-coil region" evidence="7">
    <location>
        <begin position="268"/>
        <end position="305"/>
    </location>
</feature>
<evidence type="ECO:0000259" key="10">
    <source>
        <dbReference type="Pfam" id="PF12794"/>
    </source>
</evidence>
<evidence type="ECO:0000313" key="14">
    <source>
        <dbReference type="EMBL" id="OLQ95053.1"/>
    </source>
</evidence>